<dbReference type="OMA" id="TFQDLNF"/>
<reference evidence="3" key="1">
    <citation type="submission" date="2021-03" db="EMBL/GenBank/DDBJ databases">
        <authorList>
            <consortium name="Genoscope - CEA"/>
            <person name="William W."/>
        </authorList>
    </citation>
    <scope>NUCLEOTIDE SEQUENCE</scope>
    <source>
        <strain evidence="3">Doubled-haploid Pahang</strain>
    </source>
</reference>
<gene>
    <name evidence="3" type="ORF">GSMUA_08130.1</name>
</gene>
<evidence type="ECO:0000259" key="2">
    <source>
        <dbReference type="Pfam" id="PF24747"/>
    </source>
</evidence>
<name>A0A804L8P9_MUSAM</name>
<protein>
    <submittedName>
        <fullName evidence="3">(wild Malaysian banana) hypothetical protein</fullName>
    </submittedName>
</protein>
<dbReference type="Gramene" id="Ma11_t16910.1">
    <property type="protein sequence ID" value="Ma11_p16910.1"/>
    <property type="gene ID" value="Ma11_g16910"/>
</dbReference>
<dbReference type="PANTHER" id="PTHR33177:SF24">
    <property type="entry name" value="FILAMENTOUS HEMAGGLUTININ TRANSPORTER"/>
    <property type="match status" value="1"/>
</dbReference>
<keyword evidence="5" id="KW-1185">Reference proteome</keyword>
<feature type="domain" description="GIR1-like zinc ribbon" evidence="2">
    <location>
        <begin position="182"/>
        <end position="208"/>
    </location>
</feature>
<dbReference type="EMBL" id="HG996475">
    <property type="protein sequence ID" value="CAG1864815.1"/>
    <property type="molecule type" value="Genomic_DNA"/>
</dbReference>
<dbReference type="InterPro" id="IPR055281">
    <property type="entry name" value="GIR1-2/SIED1"/>
</dbReference>
<dbReference type="PANTHER" id="PTHR33177">
    <property type="entry name" value="PUTATIVE-RELATED"/>
    <property type="match status" value="1"/>
</dbReference>
<dbReference type="EnsemblPlants" id="Ma11_t16910.1">
    <property type="protein sequence ID" value="Ma11_p16910.1"/>
    <property type="gene ID" value="Ma11_g16910"/>
</dbReference>
<organism evidence="4 5">
    <name type="scientific">Musa acuminata subsp. malaccensis</name>
    <name type="common">Wild banana</name>
    <name type="synonym">Musa malaccensis</name>
    <dbReference type="NCBI Taxonomy" id="214687"/>
    <lineage>
        <taxon>Eukaryota</taxon>
        <taxon>Viridiplantae</taxon>
        <taxon>Streptophyta</taxon>
        <taxon>Embryophyta</taxon>
        <taxon>Tracheophyta</taxon>
        <taxon>Spermatophyta</taxon>
        <taxon>Magnoliopsida</taxon>
        <taxon>Liliopsida</taxon>
        <taxon>Zingiberales</taxon>
        <taxon>Musaceae</taxon>
        <taxon>Musa</taxon>
    </lineage>
</organism>
<dbReference type="OrthoDB" id="1929178at2759"/>
<dbReference type="InterPro" id="IPR056440">
    <property type="entry name" value="Zn-ribbon_GIR1"/>
</dbReference>
<feature type="compositionally biased region" description="Low complexity" evidence="1">
    <location>
        <begin position="138"/>
        <end position="155"/>
    </location>
</feature>
<evidence type="ECO:0000256" key="1">
    <source>
        <dbReference type="SAM" id="MobiDB-lite"/>
    </source>
</evidence>
<reference evidence="4" key="2">
    <citation type="submission" date="2021-05" db="UniProtKB">
        <authorList>
            <consortium name="EnsemblPlants"/>
        </authorList>
    </citation>
    <scope>IDENTIFICATION</scope>
    <source>
        <strain evidence="4">subsp. malaccensis</strain>
    </source>
</reference>
<accession>A0A804L8P9</accession>
<evidence type="ECO:0000313" key="4">
    <source>
        <dbReference type="EnsemblPlants" id="Ma11_p16910.1"/>
    </source>
</evidence>
<proteinExistence type="predicted"/>
<sequence>MIWERRLMAAEVSSLSRMLRGYEEEGEGKRELVTRDLLGGGGAVLGSAEVGLELRVPMGWERRFDLLHGKTYLEKRDPDPVPSCLHNLNLALPPPSTAALVPQPDAAAAAPAPSAYQSVCTLEKVKSALERATRRSDGSPSPRSSSTTTTSSSFSVIKRRAPEEDGPGPGSLMGERGRAAAAMTVAGCPVCLLYVLVSSVDPRCPRCAVHVPVIGELKKRPKLDLNSPTRDGDDDEDWKKSHLSLQII</sequence>
<dbReference type="Proteomes" id="UP000012960">
    <property type="component" value="Unplaced"/>
</dbReference>
<dbReference type="AlphaFoldDB" id="A0A804L8P9"/>
<evidence type="ECO:0000313" key="5">
    <source>
        <dbReference type="Proteomes" id="UP000012960"/>
    </source>
</evidence>
<feature type="region of interest" description="Disordered" evidence="1">
    <location>
        <begin position="130"/>
        <end position="175"/>
    </location>
</feature>
<dbReference type="Pfam" id="PF24747">
    <property type="entry name" value="Zn-ribbon_GIR1"/>
    <property type="match status" value="1"/>
</dbReference>
<dbReference type="InParanoid" id="A0A804L8P9"/>
<evidence type="ECO:0000313" key="3">
    <source>
        <dbReference type="EMBL" id="CAG1864815.1"/>
    </source>
</evidence>